<protein>
    <submittedName>
        <fullName evidence="1">Uncharacterized protein</fullName>
    </submittedName>
</protein>
<name>A0AAE1D301_9GAST</name>
<sequence>MLAVANSAEHKAFSRTVEVCRFRGKIVIPDKERDLYWKKYTISISNRWASWLQQGLAKLKATPNILAESCTCARFTDQNGHPGDFEKSPQVDDGGRDRLWNLLRTEYINILTLAVDGRCGISDPV</sequence>
<proteinExistence type="predicted"/>
<organism evidence="1 2">
    <name type="scientific">Elysia crispata</name>
    <name type="common">lettuce slug</name>
    <dbReference type="NCBI Taxonomy" id="231223"/>
    <lineage>
        <taxon>Eukaryota</taxon>
        <taxon>Metazoa</taxon>
        <taxon>Spiralia</taxon>
        <taxon>Lophotrochozoa</taxon>
        <taxon>Mollusca</taxon>
        <taxon>Gastropoda</taxon>
        <taxon>Heterobranchia</taxon>
        <taxon>Euthyneura</taxon>
        <taxon>Panpulmonata</taxon>
        <taxon>Sacoglossa</taxon>
        <taxon>Placobranchoidea</taxon>
        <taxon>Plakobranchidae</taxon>
        <taxon>Elysia</taxon>
    </lineage>
</organism>
<gene>
    <name evidence="1" type="ORF">RRG08_027469</name>
</gene>
<comment type="caution">
    <text evidence="1">The sequence shown here is derived from an EMBL/GenBank/DDBJ whole genome shotgun (WGS) entry which is preliminary data.</text>
</comment>
<evidence type="ECO:0000313" key="2">
    <source>
        <dbReference type="Proteomes" id="UP001283361"/>
    </source>
</evidence>
<dbReference type="Proteomes" id="UP001283361">
    <property type="component" value="Unassembled WGS sequence"/>
</dbReference>
<evidence type="ECO:0000313" key="1">
    <source>
        <dbReference type="EMBL" id="KAK3755210.1"/>
    </source>
</evidence>
<accession>A0AAE1D301</accession>
<dbReference type="AlphaFoldDB" id="A0AAE1D301"/>
<reference evidence="1" key="1">
    <citation type="journal article" date="2023" name="G3 (Bethesda)">
        <title>A reference genome for the long-term kleptoplast-retaining sea slug Elysia crispata morphotype clarki.</title>
        <authorList>
            <person name="Eastman K.E."/>
            <person name="Pendleton A.L."/>
            <person name="Shaikh M.A."/>
            <person name="Suttiyut T."/>
            <person name="Ogas R."/>
            <person name="Tomko P."/>
            <person name="Gavelis G."/>
            <person name="Widhalm J.R."/>
            <person name="Wisecaver J.H."/>
        </authorList>
    </citation>
    <scope>NUCLEOTIDE SEQUENCE</scope>
    <source>
        <strain evidence="1">ECLA1</strain>
    </source>
</reference>
<keyword evidence="2" id="KW-1185">Reference proteome</keyword>
<dbReference type="EMBL" id="JAWDGP010005603">
    <property type="protein sequence ID" value="KAK3755210.1"/>
    <property type="molecule type" value="Genomic_DNA"/>
</dbReference>